<accession>A0A6V1RSH1</accession>
<evidence type="ECO:0000313" key="3">
    <source>
        <dbReference type="EMBL" id="CAE0635479.1"/>
    </source>
</evidence>
<feature type="compositionally biased region" description="Acidic residues" evidence="1">
    <location>
        <begin position="107"/>
        <end position="118"/>
    </location>
</feature>
<feature type="compositionally biased region" description="Basic and acidic residues" evidence="1">
    <location>
        <begin position="95"/>
        <end position="106"/>
    </location>
</feature>
<evidence type="ECO:0000256" key="1">
    <source>
        <dbReference type="SAM" id="MobiDB-lite"/>
    </source>
</evidence>
<dbReference type="EMBL" id="HBIU01030797">
    <property type="protein sequence ID" value="CAE0635479.1"/>
    <property type="molecule type" value="Transcribed_RNA"/>
</dbReference>
<feature type="signal peptide" evidence="2">
    <location>
        <begin position="1"/>
        <end position="23"/>
    </location>
</feature>
<sequence>MVSNSLLCLLVASFLVLSCEVTAFCNHHIQNQASIWKGIAYSKVKIKMGRYSDEDLSKYPKDVQEALKRLDSPFAFDKDLFVKNPLNKKQPTMSEQKEKEGNAEVEKEQEDDNDDDEDVSLESILKIIQDSGPSGSEIDGDQVTLASAAEAVAGRQTREQSGLEALAGGAEQVAELDPTIKALLEVLVGPPAGPKTEKGMTPADELKIMSALKNQLSDEDFKSIFDNSEIIGDIF</sequence>
<name>A0A6V1RSH1_HETAK</name>
<organism evidence="3">
    <name type="scientific">Heterosigma akashiwo</name>
    <name type="common">Chromophytic alga</name>
    <name type="synonym">Heterosigma carterae</name>
    <dbReference type="NCBI Taxonomy" id="2829"/>
    <lineage>
        <taxon>Eukaryota</taxon>
        <taxon>Sar</taxon>
        <taxon>Stramenopiles</taxon>
        <taxon>Ochrophyta</taxon>
        <taxon>Raphidophyceae</taxon>
        <taxon>Chattonellales</taxon>
        <taxon>Chattonellaceae</taxon>
        <taxon>Heterosigma</taxon>
    </lineage>
</organism>
<reference evidence="3" key="1">
    <citation type="submission" date="2021-01" db="EMBL/GenBank/DDBJ databases">
        <authorList>
            <person name="Corre E."/>
            <person name="Pelletier E."/>
            <person name="Niang G."/>
            <person name="Scheremetjew M."/>
            <person name="Finn R."/>
            <person name="Kale V."/>
            <person name="Holt S."/>
            <person name="Cochrane G."/>
            <person name="Meng A."/>
            <person name="Brown T."/>
            <person name="Cohen L."/>
        </authorList>
    </citation>
    <scope>NUCLEOTIDE SEQUENCE</scope>
    <source>
        <strain evidence="3">CCMP3107</strain>
    </source>
</reference>
<evidence type="ECO:0000256" key="2">
    <source>
        <dbReference type="SAM" id="SignalP"/>
    </source>
</evidence>
<feature type="chain" id="PRO_5030160809" evidence="2">
    <location>
        <begin position="24"/>
        <end position="235"/>
    </location>
</feature>
<feature type="region of interest" description="Disordered" evidence="1">
    <location>
        <begin position="87"/>
        <end position="118"/>
    </location>
</feature>
<dbReference type="AlphaFoldDB" id="A0A6V1RSH1"/>
<gene>
    <name evidence="3" type="ORF">HAKA00212_LOCUS14222</name>
</gene>
<proteinExistence type="predicted"/>
<protein>
    <submittedName>
        <fullName evidence="3">Uncharacterized protein</fullName>
    </submittedName>
</protein>
<keyword evidence="2" id="KW-0732">Signal</keyword>